<dbReference type="Pfam" id="PF00501">
    <property type="entry name" value="AMP-binding"/>
    <property type="match status" value="1"/>
</dbReference>
<dbReference type="AlphaFoldDB" id="A0A914WKB8"/>
<sequence>MSPAAPTEPPASPTPDNTRRNVQSAEHYAELQRAGLANPDAFWRAAAKQLYFESPLPDAGNLLNFNFNSDNGAPFVSFVEGAKTNVCYNCIDRFMLDRDGPDVEGVRVPKRNFNYKFYWEGNYWDEPTHDYAELTWETFQIVVKKCANILKSKGVQRGDRVLLYLPMVFQLPVAMLACARIGAVHVNVPGGMSAEGLAQRVVLSGAELIITVDGFWRGTKLIKAKETVDRAIALCKERGHEVKLTLMISHLSPNPGTPPPEAHEQFIGRRPCYFLNAPFNPEQDEWWADNFCKASPVCDVEWMDAEDPLFISLHQC</sequence>
<comment type="similarity">
    <text evidence="1">Belongs to the ATP-dependent AMP-binding enzyme family.</text>
</comment>
<dbReference type="PANTHER" id="PTHR24095">
    <property type="entry name" value="ACETYL-COENZYME A SYNTHETASE"/>
    <property type="match status" value="1"/>
</dbReference>
<evidence type="ECO:0000313" key="7">
    <source>
        <dbReference type="WBParaSite" id="PSAMB.scaffold4285size15102.g23958.t1"/>
    </source>
</evidence>
<organism evidence="6 7">
    <name type="scientific">Plectus sambesii</name>
    <dbReference type="NCBI Taxonomy" id="2011161"/>
    <lineage>
        <taxon>Eukaryota</taxon>
        <taxon>Metazoa</taxon>
        <taxon>Ecdysozoa</taxon>
        <taxon>Nematoda</taxon>
        <taxon>Chromadorea</taxon>
        <taxon>Plectida</taxon>
        <taxon>Plectina</taxon>
        <taxon>Plectoidea</taxon>
        <taxon>Plectidae</taxon>
        <taxon>Plectus</taxon>
    </lineage>
</organism>
<name>A0A914WKB8_9BILA</name>
<dbReference type="GO" id="GO:0003987">
    <property type="term" value="F:acetate-CoA ligase activity"/>
    <property type="evidence" value="ECO:0007669"/>
    <property type="project" value="UniProtKB-EC"/>
</dbReference>
<evidence type="ECO:0000256" key="1">
    <source>
        <dbReference type="ARBA" id="ARBA00006432"/>
    </source>
</evidence>
<accession>A0A914WKB8</accession>
<feature type="region of interest" description="Disordered" evidence="3">
    <location>
        <begin position="1"/>
        <end position="22"/>
    </location>
</feature>
<reference evidence="7" key="1">
    <citation type="submission" date="2022-11" db="UniProtKB">
        <authorList>
            <consortium name="WormBaseParasite"/>
        </authorList>
    </citation>
    <scope>IDENTIFICATION</scope>
</reference>
<dbReference type="EC" id="6.2.1.1" evidence="2"/>
<protein>
    <recommendedName>
        <fullName evidence="2">acetate--CoA ligase</fullName>
        <ecNumber evidence="2">6.2.1.1</ecNumber>
    </recommendedName>
</protein>
<feature type="domain" description="Acetyl-coenzyme A synthetase N-terminal" evidence="5">
    <location>
        <begin position="28"/>
        <end position="90"/>
    </location>
</feature>
<proteinExistence type="inferred from homology"/>
<dbReference type="GO" id="GO:0006085">
    <property type="term" value="P:acetyl-CoA biosynthetic process"/>
    <property type="evidence" value="ECO:0007669"/>
    <property type="project" value="TreeGrafter"/>
</dbReference>
<evidence type="ECO:0000259" key="4">
    <source>
        <dbReference type="Pfam" id="PF00501"/>
    </source>
</evidence>
<evidence type="ECO:0000313" key="6">
    <source>
        <dbReference type="Proteomes" id="UP000887566"/>
    </source>
</evidence>
<dbReference type="Proteomes" id="UP000887566">
    <property type="component" value="Unplaced"/>
</dbReference>
<dbReference type="SUPFAM" id="SSF56801">
    <property type="entry name" value="Acetyl-CoA synthetase-like"/>
    <property type="match status" value="1"/>
</dbReference>
<keyword evidence="6" id="KW-1185">Reference proteome</keyword>
<evidence type="ECO:0000256" key="2">
    <source>
        <dbReference type="ARBA" id="ARBA00013275"/>
    </source>
</evidence>
<dbReference type="PANTHER" id="PTHR24095:SF244">
    <property type="entry name" value="ACETYL-COENZYME A SYNTHETASE"/>
    <property type="match status" value="1"/>
</dbReference>
<dbReference type="Pfam" id="PF16177">
    <property type="entry name" value="ACAS_N"/>
    <property type="match status" value="1"/>
</dbReference>
<feature type="domain" description="AMP-dependent synthetase/ligase" evidence="4">
    <location>
        <begin position="130"/>
        <end position="310"/>
    </location>
</feature>
<dbReference type="InterPro" id="IPR042099">
    <property type="entry name" value="ANL_N_sf"/>
</dbReference>
<dbReference type="Gene3D" id="3.40.50.12780">
    <property type="entry name" value="N-terminal domain of ligase-like"/>
    <property type="match status" value="1"/>
</dbReference>
<dbReference type="WBParaSite" id="PSAMB.scaffold4285size15102.g23958.t1">
    <property type="protein sequence ID" value="PSAMB.scaffold4285size15102.g23958.t1"/>
    <property type="gene ID" value="PSAMB.scaffold4285size15102.g23958"/>
</dbReference>
<dbReference type="InterPro" id="IPR000873">
    <property type="entry name" value="AMP-dep_synth/lig_dom"/>
</dbReference>
<evidence type="ECO:0000256" key="3">
    <source>
        <dbReference type="SAM" id="MobiDB-lite"/>
    </source>
</evidence>
<evidence type="ECO:0000259" key="5">
    <source>
        <dbReference type="Pfam" id="PF16177"/>
    </source>
</evidence>
<dbReference type="InterPro" id="IPR032387">
    <property type="entry name" value="ACAS_N"/>
</dbReference>
<feature type="compositionally biased region" description="Pro residues" evidence="3">
    <location>
        <begin position="1"/>
        <end position="13"/>
    </location>
</feature>